<evidence type="ECO:0000256" key="6">
    <source>
        <dbReference type="ARBA" id="ARBA00023136"/>
    </source>
</evidence>
<dbReference type="PROSITE" id="PS50156">
    <property type="entry name" value="SSD"/>
    <property type="match status" value="1"/>
</dbReference>
<evidence type="ECO:0000313" key="10">
    <source>
        <dbReference type="Proteomes" id="UP000463857"/>
    </source>
</evidence>
<evidence type="ECO:0000259" key="8">
    <source>
        <dbReference type="PROSITE" id="PS50156"/>
    </source>
</evidence>
<name>A0A7L4YMI5_9ACTN</name>
<evidence type="ECO:0000256" key="1">
    <source>
        <dbReference type="ARBA" id="ARBA00004651"/>
    </source>
</evidence>
<keyword evidence="5 7" id="KW-1133">Transmembrane helix</keyword>
<feature type="transmembrane region" description="Helical" evidence="7">
    <location>
        <begin position="334"/>
        <end position="360"/>
    </location>
</feature>
<comment type="subcellular location">
    <subcellularLocation>
        <location evidence="1">Cell membrane</location>
        <topology evidence="1">Multi-pass membrane protein</topology>
    </subcellularLocation>
</comment>
<dbReference type="InterPro" id="IPR004869">
    <property type="entry name" value="MMPL_dom"/>
</dbReference>
<evidence type="ECO:0000256" key="7">
    <source>
        <dbReference type="SAM" id="Phobius"/>
    </source>
</evidence>
<dbReference type="SUPFAM" id="SSF82866">
    <property type="entry name" value="Multidrug efflux transporter AcrB transmembrane domain"/>
    <property type="match status" value="2"/>
</dbReference>
<keyword evidence="3" id="KW-1003">Cell membrane</keyword>
<feature type="transmembrane region" description="Helical" evidence="7">
    <location>
        <begin position="664"/>
        <end position="685"/>
    </location>
</feature>
<evidence type="ECO:0000256" key="3">
    <source>
        <dbReference type="ARBA" id="ARBA00022475"/>
    </source>
</evidence>
<accession>A0A7L4YMI5</accession>
<dbReference type="AlphaFoldDB" id="A0A7L4YMI5"/>
<feature type="transmembrane region" description="Helical" evidence="7">
    <location>
        <begin position="301"/>
        <end position="322"/>
    </location>
</feature>
<feature type="transmembrane region" description="Helical" evidence="7">
    <location>
        <begin position="540"/>
        <end position="557"/>
    </location>
</feature>
<feature type="transmembrane region" description="Helical" evidence="7">
    <location>
        <begin position="597"/>
        <end position="616"/>
    </location>
</feature>
<dbReference type="PANTHER" id="PTHR33406:SF6">
    <property type="entry name" value="MEMBRANE PROTEIN YDGH-RELATED"/>
    <property type="match status" value="1"/>
</dbReference>
<evidence type="ECO:0000256" key="4">
    <source>
        <dbReference type="ARBA" id="ARBA00022692"/>
    </source>
</evidence>
<evidence type="ECO:0000256" key="5">
    <source>
        <dbReference type="ARBA" id="ARBA00022989"/>
    </source>
</evidence>
<protein>
    <submittedName>
        <fullName evidence="9">MMPL family transporter</fullName>
    </submittedName>
</protein>
<feature type="transmembrane region" description="Helical" evidence="7">
    <location>
        <begin position="258"/>
        <end position="280"/>
    </location>
</feature>
<dbReference type="EMBL" id="CP047156">
    <property type="protein sequence ID" value="QHC00272.1"/>
    <property type="molecule type" value="Genomic_DNA"/>
</dbReference>
<sequence length="722" mass="75154">MKRTGVRRGLLLLAIILAWLAIAGVGGQSLGKLSQVTSNDQSTFLPRSAESVKANEELEKFTDAGVLPLFLVLQGEQVYADAGFADTAGNPGQGGPPGGEYAAQLAAELNADGAPLSSWLAPGQPPVAIGAEDGSGVLVIYGLDNDKVSEVGDDGEEPLGTIVDDLRAEAADVTGAKQVHVSGPAGFASDIGEAFAGIDGVLLIVTLSVVLLILLIVYRSLVLPIFVLFSAVCGLSLAGYVVYRLADSGVLVVNGQSQGILSILVIGAATDYSLLLVARYREELERHESKWDAMKRAWRTCIEPIAASAGTVIAGLLCLLLSDLNSNRGLGPVGAIGIVAAVIASTTLLPALLLLGRWVFWPRVPHYRPAPDQASEESASSGLWARIAAFVERWPRRIWIAVSLVLLALCIAVPTFKAEGTSDADVFLAEVDSVTGQQVIDEHYEAGAADPIRVVTPTGDADEVAEELEGVDGVQQVTVGTDERDGQVIVDVVPADNADAATVVGDVRTAAHGVTPDALVGGDAAVKIDTLTTAEVDLQVIIPVVLGVVLLVLIALLRSIVAPVLLVAATVVSFGAAIGVAALVFNHVLDFPGADPAVPLLGFVFLVALGVDYSIFLMTRAREEVGRLGPKDGVTHALQVTGGVITSAGIVLAATFAALSVLPLLFMAQIAFIVAFGVLLDTLIVRSLLVPALAIDLGARTWWPSRLSRERAAKKEQSPSLT</sequence>
<dbReference type="OrthoDB" id="2365435at2"/>
<organism evidence="9 10">
    <name type="scientific">Epidermidibacterium keratini</name>
    <dbReference type="NCBI Taxonomy" id="1891644"/>
    <lineage>
        <taxon>Bacteria</taxon>
        <taxon>Bacillati</taxon>
        <taxon>Actinomycetota</taxon>
        <taxon>Actinomycetes</taxon>
        <taxon>Sporichthyales</taxon>
        <taxon>Sporichthyaceae</taxon>
        <taxon>Epidermidibacterium</taxon>
    </lineage>
</organism>
<dbReference type="RefSeq" id="WP_159544590.1">
    <property type="nucleotide sequence ID" value="NZ_CP047156.1"/>
</dbReference>
<feature type="transmembrane region" description="Helical" evidence="7">
    <location>
        <begin position="225"/>
        <end position="246"/>
    </location>
</feature>
<dbReference type="InParanoid" id="A0A7L4YMI5"/>
<gene>
    <name evidence="9" type="ORF">EK0264_08255</name>
</gene>
<reference evidence="9 10" key="1">
    <citation type="journal article" date="2018" name="Int. J. Syst. Evol. Microbiol.">
        <title>Epidermidibacterium keratini gen. nov., sp. nov., a member of the family Sporichthyaceae, isolated from keratin epidermis.</title>
        <authorList>
            <person name="Lee D.G."/>
            <person name="Trujillo M.E."/>
            <person name="Kang S."/>
            <person name="Nam J.J."/>
            <person name="Kim Y.J."/>
        </authorList>
    </citation>
    <scope>NUCLEOTIDE SEQUENCE [LARGE SCALE GENOMIC DNA]</scope>
    <source>
        <strain evidence="9 10">EPI-7</strain>
    </source>
</reference>
<proteinExistence type="inferred from homology"/>
<dbReference type="PANTHER" id="PTHR33406">
    <property type="entry name" value="MEMBRANE PROTEIN MJ1562-RELATED"/>
    <property type="match status" value="1"/>
</dbReference>
<dbReference type="InterPro" id="IPR050545">
    <property type="entry name" value="Mycobact_MmpL"/>
</dbReference>
<keyword evidence="4 7" id="KW-0812">Transmembrane</keyword>
<feature type="transmembrane region" description="Helical" evidence="7">
    <location>
        <begin position="194"/>
        <end position="218"/>
    </location>
</feature>
<feature type="domain" description="SSD" evidence="8">
    <location>
        <begin position="565"/>
        <end position="695"/>
    </location>
</feature>
<evidence type="ECO:0000313" key="9">
    <source>
        <dbReference type="EMBL" id="QHC00272.1"/>
    </source>
</evidence>
<dbReference type="KEGG" id="eke:EK0264_08255"/>
<dbReference type="InterPro" id="IPR000731">
    <property type="entry name" value="SSD"/>
</dbReference>
<feature type="transmembrane region" description="Helical" evidence="7">
    <location>
        <begin position="564"/>
        <end position="585"/>
    </location>
</feature>
<dbReference type="GO" id="GO:0005886">
    <property type="term" value="C:plasma membrane"/>
    <property type="evidence" value="ECO:0007669"/>
    <property type="project" value="UniProtKB-SubCell"/>
</dbReference>
<feature type="transmembrane region" description="Helical" evidence="7">
    <location>
        <begin position="637"/>
        <end position="658"/>
    </location>
</feature>
<dbReference type="Pfam" id="PF03176">
    <property type="entry name" value="MMPL"/>
    <property type="match status" value="2"/>
</dbReference>
<dbReference type="Proteomes" id="UP000463857">
    <property type="component" value="Chromosome"/>
</dbReference>
<keyword evidence="10" id="KW-1185">Reference proteome</keyword>
<keyword evidence="6 7" id="KW-0472">Membrane</keyword>
<evidence type="ECO:0000256" key="2">
    <source>
        <dbReference type="ARBA" id="ARBA00010157"/>
    </source>
</evidence>
<comment type="similarity">
    <text evidence="2">Belongs to the resistance-nodulation-cell division (RND) (TC 2.A.6) family. MmpL subfamily.</text>
</comment>
<feature type="transmembrane region" description="Helical" evidence="7">
    <location>
        <begin position="398"/>
        <end position="416"/>
    </location>
</feature>
<dbReference type="Gene3D" id="1.20.1640.10">
    <property type="entry name" value="Multidrug efflux transporter AcrB transmembrane domain"/>
    <property type="match status" value="2"/>
</dbReference>